<evidence type="ECO:0000256" key="7">
    <source>
        <dbReference type="ARBA" id="ARBA00023002"/>
    </source>
</evidence>
<feature type="transmembrane region" description="Helical" evidence="9">
    <location>
        <begin position="84"/>
        <end position="103"/>
    </location>
</feature>
<proteinExistence type="inferred from homology"/>
<keyword evidence="5" id="KW-0256">Endoplasmic reticulum</keyword>
<keyword evidence="6 9" id="KW-1133">Transmembrane helix</keyword>
<evidence type="ECO:0000313" key="12">
    <source>
        <dbReference type="EMBL" id="CAI7991048.1"/>
    </source>
</evidence>
<feature type="transmembrane region" description="Helical" evidence="9">
    <location>
        <begin position="171"/>
        <end position="191"/>
    </location>
</feature>
<gene>
    <name evidence="12" type="ORF">GBAR_LOCUS616</name>
</gene>
<dbReference type="InterPro" id="IPR000683">
    <property type="entry name" value="Gfo/Idh/MocA-like_OxRdtase_N"/>
</dbReference>
<comment type="similarity">
    <text evidence="2">Belongs to the jagunal family.</text>
</comment>
<keyword evidence="8 9" id="KW-0472">Membrane</keyword>
<dbReference type="PANTHER" id="PTHR42840">
    <property type="entry name" value="NAD(P)-BINDING ROSSMANN-FOLD SUPERFAMILY PROTEIN-RELATED"/>
    <property type="match status" value="1"/>
</dbReference>
<sequence length="575" mass="63544">MSSASNDGQKLLQYRCGRHPLAFLPSADLVATFRPSTSVAPSLLHGWEGWSASCAVTDGSDFTHREKVASHYQTSVVLKYRFKLLLCVQSALAVLCLAVGFLVRYDYCFLLTFSGYLVGVPLAYLSLRKNNVGFINTYGTACSMLGVFPMMFIIYLSVWTGTLDRYRTLRLVSATLVVVANALGMFIAKNLMIAWTNKTKKGGAHFVRGGVHKTGFARQVLDTTYKANNQLERKERRERGKAMTDTVKLALCGFGRAGKVHFRGIRSNHRCQIKYIVDCFEDPAVLKSVSSVLVEYRMLGSVKLVKTSEYKSVVLSDSDLHGVVVTTPTPHHESYVVSALRAKKAVFCEKPLASDIGGVMHAYHIAERDNLPLFCAFQRRFDPGMSKLRHNVAEGKIGRVFSSNLLSRDSPRPSIEYLKTSGGMYHDTAVHDIDMLCWIVGEEPVGVFAQGSVFDPEIASVGDVDTIAITLKFPSGALAVSDLSRHASYGYDMRLEAFGEKGVLLCENVHEDPCLHYSSSSGSSASLIQYSFAERFKVAYEREMDHFVDLILDPSTECAVSRDDVLLSTRIANAC</sequence>
<dbReference type="Gene3D" id="3.40.50.720">
    <property type="entry name" value="NAD(P)-binding Rossmann-like Domain"/>
    <property type="match status" value="1"/>
</dbReference>
<feature type="domain" description="Gfo/Idh/MocA-like oxidoreductase N-terminal" evidence="10">
    <location>
        <begin position="248"/>
        <end position="374"/>
    </location>
</feature>
<dbReference type="Pfam" id="PF07086">
    <property type="entry name" value="Jagunal"/>
    <property type="match status" value="1"/>
</dbReference>
<dbReference type="Pfam" id="PF01408">
    <property type="entry name" value="GFO_IDH_MocA"/>
    <property type="match status" value="1"/>
</dbReference>
<accession>A0AA35QT52</accession>
<evidence type="ECO:0000259" key="11">
    <source>
        <dbReference type="Pfam" id="PF22725"/>
    </source>
</evidence>
<comment type="similarity">
    <text evidence="3">Belongs to the Gfo/Idh/MocA family.</text>
</comment>
<evidence type="ECO:0000256" key="2">
    <source>
        <dbReference type="ARBA" id="ARBA00008462"/>
    </source>
</evidence>
<evidence type="ECO:0000313" key="13">
    <source>
        <dbReference type="Proteomes" id="UP001174909"/>
    </source>
</evidence>
<keyword evidence="13" id="KW-1185">Reference proteome</keyword>
<dbReference type="InterPro" id="IPR009787">
    <property type="entry name" value="Jagunal"/>
</dbReference>
<dbReference type="GO" id="GO:0006740">
    <property type="term" value="P:NADPH regeneration"/>
    <property type="evidence" value="ECO:0007669"/>
    <property type="project" value="TreeGrafter"/>
</dbReference>
<dbReference type="GO" id="GO:0007029">
    <property type="term" value="P:endoplasmic reticulum organization"/>
    <property type="evidence" value="ECO:0007669"/>
    <property type="project" value="InterPro"/>
</dbReference>
<dbReference type="GO" id="GO:0000166">
    <property type="term" value="F:nucleotide binding"/>
    <property type="evidence" value="ECO:0007669"/>
    <property type="project" value="InterPro"/>
</dbReference>
<comment type="caution">
    <text evidence="12">The sequence shown here is derived from an EMBL/GenBank/DDBJ whole genome shotgun (WGS) entry which is preliminary data.</text>
</comment>
<organism evidence="12 13">
    <name type="scientific">Geodia barretti</name>
    <name type="common">Barrett's horny sponge</name>
    <dbReference type="NCBI Taxonomy" id="519541"/>
    <lineage>
        <taxon>Eukaryota</taxon>
        <taxon>Metazoa</taxon>
        <taxon>Porifera</taxon>
        <taxon>Demospongiae</taxon>
        <taxon>Heteroscleromorpha</taxon>
        <taxon>Tetractinellida</taxon>
        <taxon>Astrophorina</taxon>
        <taxon>Geodiidae</taxon>
        <taxon>Geodia</taxon>
    </lineage>
</organism>
<dbReference type="GO" id="GO:0005789">
    <property type="term" value="C:endoplasmic reticulum membrane"/>
    <property type="evidence" value="ECO:0007669"/>
    <property type="project" value="UniProtKB-SubCell"/>
</dbReference>
<reference evidence="12" key="1">
    <citation type="submission" date="2023-03" db="EMBL/GenBank/DDBJ databases">
        <authorList>
            <person name="Steffen K."/>
            <person name="Cardenas P."/>
        </authorList>
    </citation>
    <scope>NUCLEOTIDE SEQUENCE</scope>
</reference>
<dbReference type="InterPro" id="IPR055170">
    <property type="entry name" value="GFO_IDH_MocA-like_dom"/>
</dbReference>
<evidence type="ECO:0000256" key="8">
    <source>
        <dbReference type="ARBA" id="ARBA00023136"/>
    </source>
</evidence>
<dbReference type="Gene3D" id="3.30.360.10">
    <property type="entry name" value="Dihydrodipicolinate Reductase, domain 2"/>
    <property type="match status" value="1"/>
</dbReference>
<feature type="domain" description="GFO/IDH/MocA-like oxidoreductase" evidence="11">
    <location>
        <begin position="387"/>
        <end position="504"/>
    </location>
</feature>
<dbReference type="InterPro" id="IPR036291">
    <property type="entry name" value="NAD(P)-bd_dom_sf"/>
</dbReference>
<dbReference type="GO" id="GO:0016491">
    <property type="term" value="F:oxidoreductase activity"/>
    <property type="evidence" value="ECO:0007669"/>
    <property type="project" value="UniProtKB-KW"/>
</dbReference>
<evidence type="ECO:0000256" key="5">
    <source>
        <dbReference type="ARBA" id="ARBA00022824"/>
    </source>
</evidence>
<dbReference type="AlphaFoldDB" id="A0AA35QT52"/>
<dbReference type="SUPFAM" id="SSF51735">
    <property type="entry name" value="NAD(P)-binding Rossmann-fold domains"/>
    <property type="match status" value="1"/>
</dbReference>
<name>A0AA35QT52_GEOBA</name>
<evidence type="ECO:0000256" key="6">
    <source>
        <dbReference type="ARBA" id="ARBA00022989"/>
    </source>
</evidence>
<protein>
    <submittedName>
        <fullName evidence="12">Myo-inositol 2-dehydrogenase</fullName>
    </submittedName>
</protein>
<dbReference type="EMBL" id="CASHTH010000101">
    <property type="protein sequence ID" value="CAI7991048.1"/>
    <property type="molecule type" value="Genomic_DNA"/>
</dbReference>
<evidence type="ECO:0000256" key="1">
    <source>
        <dbReference type="ARBA" id="ARBA00004477"/>
    </source>
</evidence>
<dbReference type="Proteomes" id="UP001174909">
    <property type="component" value="Unassembled WGS sequence"/>
</dbReference>
<evidence type="ECO:0000259" key="10">
    <source>
        <dbReference type="Pfam" id="PF01408"/>
    </source>
</evidence>
<keyword evidence="7" id="KW-0560">Oxidoreductase</keyword>
<feature type="transmembrane region" description="Helical" evidence="9">
    <location>
        <begin position="109"/>
        <end position="127"/>
    </location>
</feature>
<keyword evidence="4 9" id="KW-0812">Transmembrane</keyword>
<dbReference type="Pfam" id="PF22725">
    <property type="entry name" value="GFO_IDH_MocA_C3"/>
    <property type="match status" value="1"/>
</dbReference>
<evidence type="ECO:0000256" key="4">
    <source>
        <dbReference type="ARBA" id="ARBA00022692"/>
    </source>
</evidence>
<comment type="subcellular location">
    <subcellularLocation>
        <location evidence="1">Endoplasmic reticulum membrane</location>
        <topology evidence="1">Multi-pass membrane protein</topology>
    </subcellularLocation>
</comment>
<evidence type="ECO:0000256" key="9">
    <source>
        <dbReference type="SAM" id="Phobius"/>
    </source>
</evidence>
<feature type="transmembrane region" description="Helical" evidence="9">
    <location>
        <begin position="139"/>
        <end position="159"/>
    </location>
</feature>
<dbReference type="SUPFAM" id="SSF55347">
    <property type="entry name" value="Glyceraldehyde-3-phosphate dehydrogenase-like, C-terminal domain"/>
    <property type="match status" value="1"/>
</dbReference>
<dbReference type="PANTHER" id="PTHR42840:SF3">
    <property type="entry name" value="BINDING ROSSMANN FOLD OXIDOREDUCTASE, PUTATIVE (AFU_ORTHOLOGUE AFUA_2G10240)-RELATED"/>
    <property type="match status" value="1"/>
</dbReference>
<evidence type="ECO:0000256" key="3">
    <source>
        <dbReference type="ARBA" id="ARBA00010928"/>
    </source>
</evidence>